<protein>
    <submittedName>
        <fullName evidence="3">PAS domain S-box protein</fullName>
    </submittedName>
</protein>
<comment type="caution">
    <text evidence="3">The sequence shown here is derived from an EMBL/GenBank/DDBJ whole genome shotgun (WGS) entry which is preliminary data.</text>
</comment>
<dbReference type="Proteomes" id="UP001150924">
    <property type="component" value="Unassembled WGS sequence"/>
</dbReference>
<dbReference type="PROSITE" id="PS50112">
    <property type="entry name" value="PAS"/>
    <property type="match status" value="1"/>
</dbReference>
<organism evidence="3 4">
    <name type="scientific">Nannocystis pusilla</name>
    <dbReference type="NCBI Taxonomy" id="889268"/>
    <lineage>
        <taxon>Bacteria</taxon>
        <taxon>Pseudomonadati</taxon>
        <taxon>Myxococcota</taxon>
        <taxon>Polyangia</taxon>
        <taxon>Nannocystales</taxon>
        <taxon>Nannocystaceae</taxon>
        <taxon>Nannocystis</taxon>
    </lineage>
</organism>
<evidence type="ECO:0000313" key="4">
    <source>
        <dbReference type="Proteomes" id="UP001150924"/>
    </source>
</evidence>
<reference evidence="3" key="1">
    <citation type="submission" date="2022-11" db="EMBL/GenBank/DDBJ databases">
        <title>Minimal conservation of predation-associated metabolite biosynthetic gene clusters underscores biosynthetic potential of Myxococcota including descriptions for ten novel species: Archangium lansinium sp. nov., Myxococcus landrumus sp. nov., Nannocystis bai.</title>
        <authorList>
            <person name="Ahearne A."/>
            <person name="Stevens C."/>
            <person name="Phillips K."/>
        </authorList>
    </citation>
    <scope>NUCLEOTIDE SEQUENCE</scope>
    <source>
        <strain evidence="3">Na p29</strain>
    </source>
</reference>
<evidence type="ECO:0000256" key="1">
    <source>
        <dbReference type="SAM" id="MobiDB-lite"/>
    </source>
</evidence>
<dbReference type="InterPro" id="IPR000014">
    <property type="entry name" value="PAS"/>
</dbReference>
<dbReference type="PANTHER" id="PTHR44757:SF2">
    <property type="entry name" value="BIOFILM ARCHITECTURE MAINTENANCE PROTEIN MBAA"/>
    <property type="match status" value="1"/>
</dbReference>
<dbReference type="PANTHER" id="PTHR44757">
    <property type="entry name" value="DIGUANYLATE CYCLASE DGCP"/>
    <property type="match status" value="1"/>
</dbReference>
<evidence type="ECO:0000313" key="3">
    <source>
        <dbReference type="EMBL" id="MCY1012635.1"/>
    </source>
</evidence>
<dbReference type="EMBL" id="JAPNKE010000002">
    <property type="protein sequence ID" value="MCY1012635.1"/>
    <property type="molecule type" value="Genomic_DNA"/>
</dbReference>
<evidence type="ECO:0000259" key="2">
    <source>
        <dbReference type="PROSITE" id="PS50112"/>
    </source>
</evidence>
<dbReference type="AlphaFoldDB" id="A0A9X3EZV0"/>
<dbReference type="GO" id="GO:0006355">
    <property type="term" value="P:regulation of DNA-templated transcription"/>
    <property type="evidence" value="ECO:0007669"/>
    <property type="project" value="InterPro"/>
</dbReference>
<dbReference type="Pfam" id="PF00989">
    <property type="entry name" value="PAS"/>
    <property type="match status" value="1"/>
</dbReference>
<dbReference type="Gene3D" id="3.30.450.20">
    <property type="entry name" value="PAS domain"/>
    <property type="match status" value="1"/>
</dbReference>
<keyword evidence="4" id="KW-1185">Reference proteome</keyword>
<accession>A0A9X3EZV0</accession>
<feature type="domain" description="PAS" evidence="2">
    <location>
        <begin position="14"/>
        <end position="84"/>
    </location>
</feature>
<feature type="region of interest" description="Disordered" evidence="1">
    <location>
        <begin position="114"/>
        <end position="135"/>
    </location>
</feature>
<gene>
    <name evidence="3" type="ORF">OV079_45305</name>
</gene>
<dbReference type="InterPro" id="IPR035965">
    <property type="entry name" value="PAS-like_dom_sf"/>
</dbReference>
<dbReference type="SMART" id="SM00091">
    <property type="entry name" value="PAS"/>
    <property type="match status" value="1"/>
</dbReference>
<proteinExistence type="predicted"/>
<dbReference type="RefSeq" id="WP_267776120.1">
    <property type="nucleotide sequence ID" value="NZ_JAPNKE010000002.1"/>
</dbReference>
<dbReference type="CDD" id="cd00130">
    <property type="entry name" value="PAS"/>
    <property type="match status" value="1"/>
</dbReference>
<name>A0A9X3EZV0_9BACT</name>
<dbReference type="InterPro" id="IPR052155">
    <property type="entry name" value="Biofilm_reg_signaling"/>
</dbReference>
<dbReference type="SUPFAM" id="SSF55785">
    <property type="entry name" value="PYP-like sensor domain (PAS domain)"/>
    <property type="match status" value="1"/>
</dbReference>
<feature type="region of interest" description="Disordered" evidence="1">
    <location>
        <begin position="164"/>
        <end position="199"/>
    </location>
</feature>
<feature type="compositionally biased region" description="Basic residues" evidence="1">
    <location>
        <begin position="125"/>
        <end position="135"/>
    </location>
</feature>
<sequence length="199" mass="21575">MAAIIRDLRERKAAERRYAELFESASDGIFIADPSGVIEEVNVAGCRLLGRRRGEVVGRSIREFIPPEDATRLVAAREALLDGEAQVGDWQLVAADGARVPVEASAAIRGGRWRCSSATSGPARPPRRPWRASTTRRRWPRRGCRACSTACPRRCCWSTPTATCRTTRPRSGSSPPATARRASTCASLTGPRSGGPSCR</sequence>
<dbReference type="InterPro" id="IPR013767">
    <property type="entry name" value="PAS_fold"/>
</dbReference>
<dbReference type="NCBIfam" id="TIGR00229">
    <property type="entry name" value="sensory_box"/>
    <property type="match status" value="1"/>
</dbReference>